<dbReference type="SMART" id="SM00809">
    <property type="entry name" value="Alpha_adaptinC2"/>
    <property type="match status" value="1"/>
</dbReference>
<dbReference type="GO" id="GO:0005802">
    <property type="term" value="C:trans-Golgi network"/>
    <property type="evidence" value="ECO:0007669"/>
    <property type="project" value="InterPro"/>
</dbReference>
<keyword evidence="5" id="KW-0333">Golgi apparatus</keyword>
<dbReference type="PANTHER" id="PTHR45905:SF1">
    <property type="entry name" value="GOLGI-LOCALIZED, GAMMA-ADAPTIN EAR CONTAINING, ARF BINDING PROTEIN"/>
    <property type="match status" value="1"/>
</dbReference>
<evidence type="ECO:0000256" key="1">
    <source>
        <dbReference type="ARBA" id="ARBA00004481"/>
    </source>
</evidence>
<dbReference type="GO" id="GO:0034394">
    <property type="term" value="P:protein localization to cell surface"/>
    <property type="evidence" value="ECO:0007669"/>
    <property type="project" value="TreeGrafter"/>
</dbReference>
<sequence>MPSSALGLGGSQLVQTGLGGTGVVGSTQQPSTFPTLSMPTPMVPLAQSRSQPLSQPQGVGPGQQSPLTSAFSTPLPAGTPSILTGMVGLQPSVCNAVTPVKTSTPTSRQAGLDQLDALGKSMLQQSLASKVTTSSISTPTASTTGSPVKTAKGSTTPAIESLAGLHVPLATIQPGSHPPMTAYDKNNLKIVIHFGRDRPRPDVHVMVVSVMSTNTNAVKTLTFLAAVPKTMKVKLQTPSATDLPAYNPILPPAAITQVMLIANPQNEKIRLKFKLSYSIDTSSISDVGDVDDFPVP</sequence>
<evidence type="ECO:0000313" key="9">
    <source>
        <dbReference type="Proteomes" id="UP001209878"/>
    </source>
</evidence>
<dbReference type="InterPro" id="IPR013041">
    <property type="entry name" value="Clathrin_app_Ig-like_sf"/>
</dbReference>
<dbReference type="GO" id="GO:0010008">
    <property type="term" value="C:endosome membrane"/>
    <property type="evidence" value="ECO:0007669"/>
    <property type="project" value="UniProtKB-SubCell"/>
</dbReference>
<evidence type="ECO:0000256" key="5">
    <source>
        <dbReference type="ARBA" id="ARBA00023034"/>
    </source>
</evidence>
<keyword evidence="3" id="KW-0813">Transport</keyword>
<dbReference type="AlphaFoldDB" id="A0AAD9JNG2"/>
<comment type="subcellular location">
    <subcellularLocation>
        <location evidence="1">Endosome membrane</location>
        <topology evidence="1">Peripheral membrane protein</topology>
    </subcellularLocation>
    <subcellularLocation>
        <location evidence="2">Golgi apparatus</location>
    </subcellularLocation>
</comment>
<dbReference type="InterPro" id="IPR008153">
    <property type="entry name" value="GAE_dom"/>
</dbReference>
<dbReference type="PANTHER" id="PTHR45905">
    <property type="entry name" value="GOLGI-LOCALIZED, GAMMA-ADAPTIN EAR CONTAINING, ARF BINDING PROTEIN"/>
    <property type="match status" value="1"/>
</dbReference>
<evidence type="ECO:0000256" key="6">
    <source>
        <dbReference type="SAM" id="MobiDB-lite"/>
    </source>
</evidence>
<dbReference type="GO" id="GO:0031267">
    <property type="term" value="F:small GTPase binding"/>
    <property type="evidence" value="ECO:0007669"/>
    <property type="project" value="InterPro"/>
</dbReference>
<dbReference type="SUPFAM" id="SSF49348">
    <property type="entry name" value="Clathrin adaptor appendage domain"/>
    <property type="match status" value="1"/>
</dbReference>
<evidence type="ECO:0000259" key="7">
    <source>
        <dbReference type="PROSITE" id="PS50180"/>
    </source>
</evidence>
<feature type="compositionally biased region" description="Low complexity" evidence="6">
    <location>
        <begin position="50"/>
        <end position="67"/>
    </location>
</feature>
<proteinExistence type="predicted"/>
<organism evidence="8 9">
    <name type="scientific">Ridgeia piscesae</name>
    <name type="common">Tubeworm</name>
    <dbReference type="NCBI Taxonomy" id="27915"/>
    <lineage>
        <taxon>Eukaryota</taxon>
        <taxon>Metazoa</taxon>
        <taxon>Spiralia</taxon>
        <taxon>Lophotrochozoa</taxon>
        <taxon>Annelida</taxon>
        <taxon>Polychaeta</taxon>
        <taxon>Sedentaria</taxon>
        <taxon>Canalipalpata</taxon>
        <taxon>Sabellida</taxon>
        <taxon>Siboglinidae</taxon>
        <taxon>Ridgeia</taxon>
    </lineage>
</organism>
<dbReference type="GO" id="GO:0006886">
    <property type="term" value="P:intracellular protein transport"/>
    <property type="evidence" value="ECO:0007669"/>
    <property type="project" value="InterPro"/>
</dbReference>
<feature type="domain" description="GAE" evidence="7">
    <location>
        <begin position="175"/>
        <end position="294"/>
    </location>
</feature>
<keyword evidence="4" id="KW-0653">Protein transport</keyword>
<dbReference type="EMBL" id="JAODUO010002014">
    <property type="protein sequence ID" value="KAK2155972.1"/>
    <property type="molecule type" value="Genomic_DNA"/>
</dbReference>
<dbReference type="InterPro" id="IPR008152">
    <property type="entry name" value="Clathrin_a/b/g-adaptin_app_Ig"/>
</dbReference>
<dbReference type="Gene3D" id="2.60.40.1230">
    <property type="match status" value="1"/>
</dbReference>
<keyword evidence="9" id="KW-1185">Reference proteome</keyword>
<dbReference type="InterPro" id="IPR027422">
    <property type="entry name" value="GGA1-3"/>
</dbReference>
<comment type="caution">
    <text evidence="8">The sequence shown here is derived from an EMBL/GenBank/DDBJ whole genome shotgun (WGS) entry which is preliminary data.</text>
</comment>
<name>A0AAD9JNG2_RIDPI</name>
<gene>
    <name evidence="8" type="ORF">NP493_2015g00000</name>
</gene>
<dbReference type="Pfam" id="PF02883">
    <property type="entry name" value="Alpha_adaptinC2"/>
    <property type="match status" value="1"/>
</dbReference>
<dbReference type="Proteomes" id="UP001209878">
    <property type="component" value="Unassembled WGS sequence"/>
</dbReference>
<evidence type="ECO:0000256" key="4">
    <source>
        <dbReference type="ARBA" id="ARBA00022927"/>
    </source>
</evidence>
<evidence type="ECO:0000256" key="3">
    <source>
        <dbReference type="ARBA" id="ARBA00022448"/>
    </source>
</evidence>
<accession>A0AAD9JNG2</accession>
<feature type="compositionally biased region" description="Low complexity" evidence="6">
    <location>
        <begin position="132"/>
        <end position="146"/>
    </location>
</feature>
<evidence type="ECO:0000256" key="2">
    <source>
        <dbReference type="ARBA" id="ARBA00004555"/>
    </source>
</evidence>
<dbReference type="GO" id="GO:0006893">
    <property type="term" value="P:Golgi to plasma membrane transport"/>
    <property type="evidence" value="ECO:0007669"/>
    <property type="project" value="TreeGrafter"/>
</dbReference>
<reference evidence="8" key="1">
    <citation type="journal article" date="2023" name="Mol. Biol. Evol.">
        <title>Third-Generation Sequencing Reveals the Adaptive Role of the Epigenome in Three Deep-Sea Polychaetes.</title>
        <authorList>
            <person name="Perez M."/>
            <person name="Aroh O."/>
            <person name="Sun Y."/>
            <person name="Lan Y."/>
            <person name="Juniper S.K."/>
            <person name="Young C.R."/>
            <person name="Angers B."/>
            <person name="Qian P.Y."/>
        </authorList>
    </citation>
    <scope>NUCLEOTIDE SEQUENCE</scope>
    <source>
        <strain evidence="8">R07B-5</strain>
    </source>
</reference>
<dbReference type="PROSITE" id="PS50180">
    <property type="entry name" value="GAE"/>
    <property type="match status" value="1"/>
</dbReference>
<feature type="region of interest" description="Disordered" evidence="6">
    <location>
        <begin position="19"/>
        <end position="71"/>
    </location>
</feature>
<protein>
    <recommendedName>
        <fullName evidence="7">GAE domain-containing protein</fullName>
    </recommendedName>
</protein>
<feature type="region of interest" description="Disordered" evidence="6">
    <location>
        <begin position="130"/>
        <end position="154"/>
    </location>
</feature>
<evidence type="ECO:0000313" key="8">
    <source>
        <dbReference type="EMBL" id="KAK2155972.1"/>
    </source>
</evidence>